<keyword evidence="8" id="KW-0472">Membrane</keyword>
<comment type="catalytic activity">
    <reaction evidence="9 10">
        <text>a long-chain fatty acyl-CoA + 2 NADPH + 2 H(+) = a long-chain primary fatty alcohol + 2 NADP(+) + CoA</text>
        <dbReference type="Rhea" id="RHEA:52716"/>
        <dbReference type="ChEBI" id="CHEBI:15378"/>
        <dbReference type="ChEBI" id="CHEBI:57287"/>
        <dbReference type="ChEBI" id="CHEBI:57783"/>
        <dbReference type="ChEBI" id="CHEBI:58349"/>
        <dbReference type="ChEBI" id="CHEBI:77396"/>
        <dbReference type="ChEBI" id="CHEBI:83139"/>
        <dbReference type="EC" id="1.2.1.84"/>
    </reaction>
</comment>
<evidence type="ECO:0000256" key="2">
    <source>
        <dbReference type="ARBA" id="ARBA00005928"/>
    </source>
</evidence>
<dbReference type="PANTHER" id="PTHR11011">
    <property type="entry name" value="MALE STERILITY PROTEIN 2-RELATED"/>
    <property type="match status" value="1"/>
</dbReference>
<reference evidence="13" key="1">
    <citation type="submission" date="2022-03" db="EMBL/GenBank/DDBJ databases">
        <authorList>
            <person name="Tunstrom K."/>
        </authorList>
    </citation>
    <scope>NUCLEOTIDE SEQUENCE</scope>
</reference>
<evidence type="ECO:0000313" key="14">
    <source>
        <dbReference type="Proteomes" id="UP001153954"/>
    </source>
</evidence>
<evidence type="ECO:0000256" key="10">
    <source>
        <dbReference type="RuleBase" id="RU363097"/>
    </source>
</evidence>
<evidence type="ECO:0000259" key="12">
    <source>
        <dbReference type="Pfam" id="PF07993"/>
    </source>
</evidence>
<dbReference type="Pfam" id="PF03015">
    <property type="entry name" value="Sterile"/>
    <property type="match status" value="1"/>
</dbReference>
<dbReference type="AlphaFoldDB" id="A0AAU9UUS0"/>
<keyword evidence="5 10" id="KW-0521">NADP</keyword>
<dbReference type="Gene3D" id="3.40.50.720">
    <property type="entry name" value="NAD(P)-binding Rossmann-like Domain"/>
    <property type="match status" value="1"/>
</dbReference>
<keyword evidence="3 10" id="KW-0444">Lipid biosynthesis</keyword>
<dbReference type="CDD" id="cd09071">
    <property type="entry name" value="FAR_C"/>
    <property type="match status" value="1"/>
</dbReference>
<dbReference type="SUPFAM" id="SSF51735">
    <property type="entry name" value="NAD(P)-binding Rossmann-fold domains"/>
    <property type="match status" value="1"/>
</dbReference>
<evidence type="ECO:0000259" key="11">
    <source>
        <dbReference type="Pfam" id="PF03015"/>
    </source>
</evidence>
<comment type="function">
    <text evidence="10">Catalyzes the reduction of fatty acyl-CoA to fatty alcohols.</text>
</comment>
<dbReference type="GO" id="GO:0035336">
    <property type="term" value="P:long-chain fatty-acyl-CoA metabolic process"/>
    <property type="evidence" value="ECO:0007669"/>
    <property type="project" value="TreeGrafter"/>
</dbReference>
<evidence type="ECO:0000256" key="9">
    <source>
        <dbReference type="ARBA" id="ARBA00052530"/>
    </source>
</evidence>
<dbReference type="InterPro" id="IPR026055">
    <property type="entry name" value="FAR"/>
</dbReference>
<gene>
    <name evidence="13" type="ORF">EEDITHA_LOCUS16473</name>
</gene>
<dbReference type="FunFam" id="3.40.50.720:FF:000143">
    <property type="entry name" value="Fatty acyl-CoA reductase"/>
    <property type="match status" value="1"/>
</dbReference>
<keyword evidence="4" id="KW-0812">Transmembrane</keyword>
<keyword evidence="7 10" id="KW-0443">Lipid metabolism</keyword>
<dbReference type="InterPro" id="IPR013120">
    <property type="entry name" value="FAR_NAD-bd"/>
</dbReference>
<dbReference type="GO" id="GO:0005777">
    <property type="term" value="C:peroxisome"/>
    <property type="evidence" value="ECO:0007669"/>
    <property type="project" value="TreeGrafter"/>
</dbReference>
<organism evidence="13 14">
    <name type="scientific">Euphydryas editha</name>
    <name type="common">Edith's checkerspot</name>
    <dbReference type="NCBI Taxonomy" id="104508"/>
    <lineage>
        <taxon>Eukaryota</taxon>
        <taxon>Metazoa</taxon>
        <taxon>Ecdysozoa</taxon>
        <taxon>Arthropoda</taxon>
        <taxon>Hexapoda</taxon>
        <taxon>Insecta</taxon>
        <taxon>Pterygota</taxon>
        <taxon>Neoptera</taxon>
        <taxon>Endopterygota</taxon>
        <taxon>Lepidoptera</taxon>
        <taxon>Glossata</taxon>
        <taxon>Ditrysia</taxon>
        <taxon>Papilionoidea</taxon>
        <taxon>Nymphalidae</taxon>
        <taxon>Nymphalinae</taxon>
        <taxon>Euphydryas</taxon>
    </lineage>
</organism>
<comment type="caution">
    <text evidence="13">The sequence shown here is derived from an EMBL/GenBank/DDBJ whole genome shotgun (WGS) entry which is preliminary data.</text>
</comment>
<dbReference type="InterPro" id="IPR033640">
    <property type="entry name" value="FAR_C"/>
</dbReference>
<proteinExistence type="inferred from homology"/>
<dbReference type="GO" id="GO:0080019">
    <property type="term" value="F:alcohol-forming very long-chain fatty acyl-CoA reductase activity"/>
    <property type="evidence" value="ECO:0007669"/>
    <property type="project" value="InterPro"/>
</dbReference>
<dbReference type="CDD" id="cd05236">
    <property type="entry name" value="FAR-N_SDR_e"/>
    <property type="match status" value="1"/>
</dbReference>
<feature type="domain" description="Fatty acyl-CoA reductase C-terminal" evidence="11">
    <location>
        <begin position="271"/>
        <end position="348"/>
    </location>
</feature>
<accession>A0AAU9UUS0</accession>
<keyword evidence="6" id="KW-1133">Transmembrane helix</keyword>
<keyword evidence="14" id="KW-1185">Reference proteome</keyword>
<dbReference type="GO" id="GO:0016020">
    <property type="term" value="C:membrane"/>
    <property type="evidence" value="ECO:0007669"/>
    <property type="project" value="UniProtKB-SubCell"/>
</dbReference>
<sequence>MGKVLIEKLLRSCMDLDRIYLLLRSKKGSKPEDRLAQIYSSHCFDRLRKERPGAFESKVYFISGDVSEVGLGLTDEDRTLIVNRTHIIFHAAASVRFDDPLKVAARLNLRGTKEVIELAKDVRNLESFIHVSTSYSNTNRDPIEEIMYPPHADWRDMLQVCEELDDHTLQVLTPKYLGELPNTYVFTKQLAEHVVYEYKGKLPIVIVRPSIVISSLIEPFPGWIDNFNGPVGISIACGKGILRTIYSSPDIVSDYIPVDVAIKSFIAASWIRGTKKLVQLQRNIYKANLAVRYFITQQWTFCNKNFVALRSKIKKVDKPDFYYDIENINKYEFVKQCSAGGKKYLLKEKEEDIPKVKAHYRRIMILDKLLQCIFYGCFLWWLMNTEFFNNTLNELGLL</sequence>
<dbReference type="Proteomes" id="UP001153954">
    <property type="component" value="Unassembled WGS sequence"/>
</dbReference>
<evidence type="ECO:0000256" key="1">
    <source>
        <dbReference type="ARBA" id="ARBA00004141"/>
    </source>
</evidence>
<name>A0AAU9UUS0_EUPED</name>
<dbReference type="GO" id="GO:0102965">
    <property type="term" value="F:alcohol-forming long-chain fatty acyl-CoA reductase activity"/>
    <property type="evidence" value="ECO:0007669"/>
    <property type="project" value="UniProtKB-EC"/>
</dbReference>
<dbReference type="InterPro" id="IPR036291">
    <property type="entry name" value="NAD(P)-bd_dom_sf"/>
</dbReference>
<evidence type="ECO:0000256" key="6">
    <source>
        <dbReference type="ARBA" id="ARBA00022989"/>
    </source>
</evidence>
<dbReference type="EMBL" id="CAKOGL010000024">
    <property type="protein sequence ID" value="CAH2101748.1"/>
    <property type="molecule type" value="Genomic_DNA"/>
</dbReference>
<comment type="subcellular location">
    <subcellularLocation>
        <location evidence="1">Membrane</location>
        <topology evidence="1">Multi-pass membrane protein</topology>
    </subcellularLocation>
</comment>
<evidence type="ECO:0000256" key="7">
    <source>
        <dbReference type="ARBA" id="ARBA00023098"/>
    </source>
</evidence>
<feature type="domain" description="Thioester reductase (TE)" evidence="12">
    <location>
        <begin position="1"/>
        <end position="263"/>
    </location>
</feature>
<evidence type="ECO:0000256" key="5">
    <source>
        <dbReference type="ARBA" id="ARBA00022857"/>
    </source>
</evidence>
<dbReference type="Pfam" id="PF07993">
    <property type="entry name" value="NAD_binding_4"/>
    <property type="match status" value="1"/>
</dbReference>
<protein>
    <recommendedName>
        <fullName evidence="10">Fatty acyl-CoA reductase</fullName>
        <ecNumber evidence="10">1.2.1.84</ecNumber>
    </recommendedName>
</protein>
<dbReference type="PANTHER" id="PTHR11011:SF24">
    <property type="entry name" value="FATTY ACYL-COA REDUCTASE"/>
    <property type="match status" value="1"/>
</dbReference>
<evidence type="ECO:0000256" key="8">
    <source>
        <dbReference type="ARBA" id="ARBA00023136"/>
    </source>
</evidence>
<evidence type="ECO:0000313" key="13">
    <source>
        <dbReference type="EMBL" id="CAH2101748.1"/>
    </source>
</evidence>
<dbReference type="EC" id="1.2.1.84" evidence="10"/>
<evidence type="ECO:0000256" key="4">
    <source>
        <dbReference type="ARBA" id="ARBA00022692"/>
    </source>
</evidence>
<evidence type="ECO:0000256" key="3">
    <source>
        <dbReference type="ARBA" id="ARBA00022516"/>
    </source>
</evidence>
<keyword evidence="10" id="KW-0560">Oxidoreductase</keyword>
<comment type="similarity">
    <text evidence="2 10">Belongs to the fatty acyl-CoA reductase family.</text>
</comment>